<evidence type="ECO:0000256" key="1">
    <source>
        <dbReference type="SAM" id="Phobius"/>
    </source>
</evidence>
<dbReference type="AlphaFoldDB" id="A0A833H021"/>
<keyword evidence="1" id="KW-0812">Transmembrane</keyword>
<evidence type="ECO:0000313" key="3">
    <source>
        <dbReference type="Proteomes" id="UP000460298"/>
    </source>
</evidence>
<protein>
    <submittedName>
        <fullName evidence="2">DUF1361 domain-containing protein</fullName>
    </submittedName>
</protein>
<keyword evidence="1" id="KW-0472">Membrane</keyword>
<dbReference type="Pfam" id="PF07099">
    <property type="entry name" value="DUF1361"/>
    <property type="match status" value="1"/>
</dbReference>
<feature type="transmembrane region" description="Helical" evidence="1">
    <location>
        <begin position="143"/>
        <end position="162"/>
    </location>
</feature>
<evidence type="ECO:0000313" key="2">
    <source>
        <dbReference type="EMBL" id="KAB2931174.1"/>
    </source>
</evidence>
<organism evidence="2 3">
    <name type="scientific">Leptonema illini</name>
    <dbReference type="NCBI Taxonomy" id="183"/>
    <lineage>
        <taxon>Bacteria</taxon>
        <taxon>Pseudomonadati</taxon>
        <taxon>Spirochaetota</taxon>
        <taxon>Spirochaetia</taxon>
        <taxon>Leptospirales</taxon>
        <taxon>Leptospiraceae</taxon>
        <taxon>Leptonema</taxon>
    </lineage>
</organism>
<proteinExistence type="predicted"/>
<gene>
    <name evidence="2" type="ORF">F9K24_14580</name>
</gene>
<comment type="caution">
    <text evidence="2">The sequence shown here is derived from an EMBL/GenBank/DDBJ whole genome shotgun (WGS) entry which is preliminary data.</text>
</comment>
<feature type="transmembrane region" description="Helical" evidence="1">
    <location>
        <begin position="60"/>
        <end position="82"/>
    </location>
</feature>
<feature type="transmembrane region" description="Helical" evidence="1">
    <location>
        <begin position="102"/>
        <end position="123"/>
    </location>
</feature>
<reference evidence="2 3" key="1">
    <citation type="submission" date="2019-10" db="EMBL/GenBank/DDBJ databases">
        <title>Extracellular Electron Transfer in a Candidatus Methanoperedens spp. Enrichment Culture.</title>
        <authorList>
            <person name="Berger S."/>
            <person name="Rangel Shaw D."/>
            <person name="Berben T."/>
            <person name="In 'T Zandt M."/>
            <person name="Frank J."/>
            <person name="Reimann J."/>
            <person name="Jetten M.S.M."/>
            <person name="Welte C.U."/>
        </authorList>
    </citation>
    <scope>NUCLEOTIDE SEQUENCE [LARGE SCALE GENOMIC DNA]</scope>
    <source>
        <strain evidence="2">SB12</strain>
    </source>
</reference>
<dbReference type="InterPro" id="IPR009793">
    <property type="entry name" value="DUF1361"/>
</dbReference>
<dbReference type="EMBL" id="WBUI01000015">
    <property type="protein sequence ID" value="KAB2931174.1"/>
    <property type="molecule type" value="Genomic_DNA"/>
</dbReference>
<feature type="transmembrane region" description="Helical" evidence="1">
    <location>
        <begin position="194"/>
        <end position="214"/>
    </location>
</feature>
<feature type="transmembrane region" description="Helical" evidence="1">
    <location>
        <begin position="34"/>
        <end position="53"/>
    </location>
</feature>
<dbReference type="Proteomes" id="UP000460298">
    <property type="component" value="Unassembled WGS sequence"/>
</dbReference>
<name>A0A833H021_9LEPT</name>
<keyword evidence="1" id="KW-1133">Transmembrane helix</keyword>
<sequence length="218" mass="24498">MSSAFLKINIAHLLFNLVFLSLLRVKTGNDGNDFLVWNLFLAFLPLAFALLLTALRGGSAILSAVLALLWLLFYPNAPYMITDLIHIDVNVPIDPSTGDVKGVLWVAVLIFSFAMQALLFGFYSIKLIRTVLLRRFSRGLTEITIGLSLTLSSFGIYLGRILRLNSWDALTHPIDTLLLILEHLFPPTKNPETYLTIIVFTAVQYLLVRSIYALDEKR</sequence>
<accession>A0A833H021</accession>